<feature type="domain" description="VOC" evidence="1">
    <location>
        <begin position="6"/>
        <end position="121"/>
    </location>
</feature>
<evidence type="ECO:0000313" key="3">
    <source>
        <dbReference type="Proteomes" id="UP000176723"/>
    </source>
</evidence>
<dbReference type="Pfam" id="PF18029">
    <property type="entry name" value="Glyoxalase_6"/>
    <property type="match status" value="1"/>
</dbReference>
<dbReference type="STRING" id="1797593.A3A65_04275"/>
<dbReference type="InterPro" id="IPR029068">
    <property type="entry name" value="Glyas_Bleomycin-R_OHBP_Dase"/>
</dbReference>
<organism evidence="2 3">
    <name type="scientific">Candidatus Chisholmbacteria bacterium RIFCSPLOWO2_01_FULL_49_14</name>
    <dbReference type="NCBI Taxonomy" id="1797593"/>
    <lineage>
        <taxon>Bacteria</taxon>
        <taxon>Candidatus Chisholmiibacteriota</taxon>
    </lineage>
</organism>
<accession>A0A1G1VV76</accession>
<dbReference type="Gene3D" id="3.10.180.10">
    <property type="entry name" value="2,3-Dihydroxybiphenyl 1,2-Dioxygenase, domain 1"/>
    <property type="match status" value="1"/>
</dbReference>
<dbReference type="SUPFAM" id="SSF54593">
    <property type="entry name" value="Glyoxalase/Bleomycin resistance protein/Dihydroxybiphenyl dioxygenase"/>
    <property type="match status" value="1"/>
</dbReference>
<name>A0A1G1VV76_9BACT</name>
<evidence type="ECO:0000313" key="2">
    <source>
        <dbReference type="EMBL" id="OGY19309.1"/>
    </source>
</evidence>
<reference evidence="2 3" key="1">
    <citation type="journal article" date="2016" name="Nat. Commun.">
        <title>Thousands of microbial genomes shed light on interconnected biogeochemical processes in an aquifer system.</title>
        <authorList>
            <person name="Anantharaman K."/>
            <person name="Brown C.T."/>
            <person name="Hug L.A."/>
            <person name="Sharon I."/>
            <person name="Castelle C.J."/>
            <person name="Probst A.J."/>
            <person name="Thomas B.C."/>
            <person name="Singh A."/>
            <person name="Wilkins M.J."/>
            <person name="Karaoz U."/>
            <person name="Brodie E.L."/>
            <person name="Williams K.H."/>
            <person name="Hubbard S.S."/>
            <person name="Banfield J.F."/>
        </authorList>
    </citation>
    <scope>NUCLEOTIDE SEQUENCE [LARGE SCALE GENOMIC DNA]</scope>
</reference>
<dbReference type="InterPro" id="IPR037523">
    <property type="entry name" value="VOC_core"/>
</dbReference>
<proteinExistence type="predicted"/>
<dbReference type="PROSITE" id="PS51819">
    <property type="entry name" value="VOC"/>
    <property type="match status" value="1"/>
</dbReference>
<dbReference type="Proteomes" id="UP000176723">
    <property type="component" value="Unassembled WGS sequence"/>
</dbReference>
<comment type="caution">
    <text evidence="2">The sequence shown here is derived from an EMBL/GenBank/DDBJ whole genome shotgun (WGS) entry which is preliminary data.</text>
</comment>
<dbReference type="PANTHER" id="PTHR35908:SF1">
    <property type="entry name" value="CONSERVED PROTEIN"/>
    <property type="match status" value="1"/>
</dbReference>
<evidence type="ECO:0000259" key="1">
    <source>
        <dbReference type="PROSITE" id="PS51819"/>
    </source>
</evidence>
<dbReference type="PANTHER" id="PTHR35908">
    <property type="entry name" value="HYPOTHETICAL FUSION PROTEIN"/>
    <property type="match status" value="1"/>
</dbReference>
<dbReference type="EMBL" id="MHCL01000029">
    <property type="protein sequence ID" value="OGY19309.1"/>
    <property type="molecule type" value="Genomic_DNA"/>
</dbReference>
<gene>
    <name evidence="2" type="ORF">A3A65_04275</name>
</gene>
<protein>
    <recommendedName>
        <fullName evidence="1">VOC domain-containing protein</fullName>
    </recommendedName>
</protein>
<sequence length="123" mass="13994">MEHSLNFNSMIIGSQNPKKLIAFYKKVLGEKVEWGEEEWAGWQVGSGHLIIGPHDKVRGKSMEPERILLNFETKNLKEEFARIKALGAKVVAEPYRPEQEQGMTIATFADPDGNYFQLMTPMV</sequence>
<dbReference type="AlphaFoldDB" id="A0A1G1VV76"/>
<dbReference type="InterPro" id="IPR041581">
    <property type="entry name" value="Glyoxalase_6"/>
</dbReference>